<evidence type="ECO:0000256" key="5">
    <source>
        <dbReference type="ARBA" id="ARBA00022801"/>
    </source>
</evidence>
<keyword evidence="6" id="KW-0326">Glycosidase</keyword>
<sequence length="671" mass="75169">MKNNLPTIIGVKKMHTRYIRNTVLCMLVFVLAFPMELLEVQAQNNVEVETRTKAILTIEGKRYRDLNNNGKLDPYENWELPTENRVENLLSQMTLEEKVGLLTINEFPEIQDSKVVFPNKFLDQHTRYFIYREMPSADVIANHTNQLQEAAEASRLGIPAVVISNPRNHPLTIPVIEEAGQFSHWPDTLGLAATRDSGLVRRFGEIAAKEWRAAGIHKMYGYSADVATDPLWARNQETFGENPELISAMIFNVIKGFQGDVLNKNSVSMTTRHFPGGGARAEGRDPHFKEGQYNIYPTPGSLLKYHIPPFKAAIEAETTSIMPYYAYPSNESAEQGLPHFSENQQFEEVAFALNEPFINGYLRDELKFLGYVNSDTSAVIDRAWGAEDLPVEQRFAKAINAGTNIFSGVPNPEPILNAVNQGLVGEEQINRSATYLLTEMMKLGLFENPYVDSDQALAIADNPESQKVADDAHRRSIVLMRNDNNLLPLRDENMAEVRLYVEMFPGGENGQKTEELKQKIRNHDNSITIVDNLADATHAFVWVQPFQDLFANNPTVVIGPETGVDQVNRIVEIQKTVPTITAINFSNPWLINTIEPNAGAVIGTFGTKAEAVVDMIRGKYNPVGKLPITIPANQEAVNNEAGDVPGYDEDPSYPYQDKAGNRYQYNFGLSY</sequence>
<evidence type="ECO:0000313" key="10">
    <source>
        <dbReference type="Proteomes" id="UP000270219"/>
    </source>
</evidence>
<organism evidence="9 10">
    <name type="scientific">Oceanobacillus piezotolerans</name>
    <dbReference type="NCBI Taxonomy" id="2448030"/>
    <lineage>
        <taxon>Bacteria</taxon>
        <taxon>Bacillati</taxon>
        <taxon>Bacillota</taxon>
        <taxon>Bacilli</taxon>
        <taxon>Bacillales</taxon>
        <taxon>Bacillaceae</taxon>
        <taxon>Oceanobacillus</taxon>
    </lineage>
</organism>
<dbReference type="PRINTS" id="PR00133">
    <property type="entry name" value="GLHYDRLASE3"/>
</dbReference>
<dbReference type="Gene3D" id="3.20.20.300">
    <property type="entry name" value="Glycoside hydrolase, family 3, N-terminal domain"/>
    <property type="match status" value="1"/>
</dbReference>
<dbReference type="EC" id="3.2.1.21" evidence="3"/>
<accession>A0A498D783</accession>
<keyword evidence="10" id="KW-1185">Reference proteome</keyword>
<name>A0A498D783_9BACI</name>
<evidence type="ECO:0000256" key="6">
    <source>
        <dbReference type="ARBA" id="ARBA00023295"/>
    </source>
</evidence>
<evidence type="ECO:0000259" key="8">
    <source>
        <dbReference type="Pfam" id="PF01915"/>
    </source>
</evidence>
<dbReference type="GO" id="GO:0008422">
    <property type="term" value="F:beta-glucosidase activity"/>
    <property type="evidence" value="ECO:0007669"/>
    <property type="project" value="UniProtKB-EC"/>
</dbReference>
<feature type="domain" description="Glycoside hydrolase family 3 C-terminal" evidence="8">
    <location>
        <begin position="477"/>
        <end position="671"/>
    </location>
</feature>
<dbReference type="Proteomes" id="UP000270219">
    <property type="component" value="Unassembled WGS sequence"/>
</dbReference>
<dbReference type="InterPro" id="IPR002772">
    <property type="entry name" value="Glyco_hydro_3_C"/>
</dbReference>
<dbReference type="PANTHER" id="PTHR30620">
    <property type="entry name" value="PERIPLASMIC BETA-GLUCOSIDASE-RELATED"/>
    <property type="match status" value="1"/>
</dbReference>
<protein>
    <recommendedName>
        <fullName evidence="3">beta-glucosidase</fullName>
        <ecNumber evidence="3">3.2.1.21</ecNumber>
    </recommendedName>
</protein>
<keyword evidence="4" id="KW-0732">Signal</keyword>
<evidence type="ECO:0000313" key="9">
    <source>
        <dbReference type="EMBL" id="RLL43874.1"/>
    </source>
</evidence>
<dbReference type="AlphaFoldDB" id="A0A498D783"/>
<dbReference type="InterPro" id="IPR001764">
    <property type="entry name" value="Glyco_hydro_3_N"/>
</dbReference>
<dbReference type="PANTHER" id="PTHR30620:SF16">
    <property type="entry name" value="LYSOSOMAL BETA GLUCOSIDASE"/>
    <property type="match status" value="1"/>
</dbReference>
<evidence type="ECO:0000256" key="1">
    <source>
        <dbReference type="ARBA" id="ARBA00000448"/>
    </source>
</evidence>
<dbReference type="Pfam" id="PF00933">
    <property type="entry name" value="Glyco_hydro_3"/>
    <property type="match status" value="1"/>
</dbReference>
<dbReference type="SUPFAM" id="SSF52279">
    <property type="entry name" value="Beta-D-glucan exohydrolase, C-terminal domain"/>
    <property type="match status" value="1"/>
</dbReference>
<comment type="caution">
    <text evidence="9">The sequence shown here is derived from an EMBL/GenBank/DDBJ whole genome shotgun (WGS) entry which is preliminary data.</text>
</comment>
<evidence type="ECO:0000256" key="4">
    <source>
        <dbReference type="ARBA" id="ARBA00022729"/>
    </source>
</evidence>
<dbReference type="EMBL" id="RCHR01000004">
    <property type="protein sequence ID" value="RLL43874.1"/>
    <property type="molecule type" value="Genomic_DNA"/>
</dbReference>
<dbReference type="InterPro" id="IPR017853">
    <property type="entry name" value="GH"/>
</dbReference>
<dbReference type="Gene3D" id="3.40.50.1700">
    <property type="entry name" value="Glycoside hydrolase family 3 C-terminal domain"/>
    <property type="match status" value="1"/>
</dbReference>
<dbReference type="InterPro" id="IPR036962">
    <property type="entry name" value="Glyco_hydro_3_N_sf"/>
</dbReference>
<dbReference type="Pfam" id="PF01915">
    <property type="entry name" value="Glyco_hydro_3_C"/>
    <property type="match status" value="1"/>
</dbReference>
<dbReference type="SUPFAM" id="SSF51445">
    <property type="entry name" value="(Trans)glycosidases"/>
    <property type="match status" value="1"/>
</dbReference>
<gene>
    <name evidence="9" type="ORF">D8M04_13275</name>
</gene>
<keyword evidence="5 9" id="KW-0378">Hydrolase</keyword>
<reference evidence="9 10" key="1">
    <citation type="submission" date="2018-10" db="EMBL/GenBank/DDBJ databases">
        <title>Oceanobacillus sp. YLB-02 draft genome.</title>
        <authorList>
            <person name="Yu L."/>
        </authorList>
    </citation>
    <scope>NUCLEOTIDE SEQUENCE [LARGE SCALE GENOMIC DNA]</scope>
    <source>
        <strain evidence="9 10">YLB-02</strain>
    </source>
</reference>
<comment type="catalytic activity">
    <reaction evidence="1">
        <text>Hydrolysis of terminal, non-reducing beta-D-glucosyl residues with release of beta-D-glucose.</text>
        <dbReference type="EC" id="3.2.1.21"/>
    </reaction>
</comment>
<dbReference type="GO" id="GO:0009251">
    <property type="term" value="P:glucan catabolic process"/>
    <property type="evidence" value="ECO:0007669"/>
    <property type="project" value="TreeGrafter"/>
</dbReference>
<proteinExistence type="inferred from homology"/>
<comment type="similarity">
    <text evidence="2">Belongs to the glycosyl hydrolase 3 family.</text>
</comment>
<dbReference type="InterPro" id="IPR036881">
    <property type="entry name" value="Glyco_hydro_3_C_sf"/>
</dbReference>
<evidence type="ECO:0000256" key="3">
    <source>
        <dbReference type="ARBA" id="ARBA00012744"/>
    </source>
</evidence>
<evidence type="ECO:0000259" key="7">
    <source>
        <dbReference type="Pfam" id="PF00933"/>
    </source>
</evidence>
<dbReference type="InterPro" id="IPR051915">
    <property type="entry name" value="Cellulose_Degrad_GH3"/>
</dbReference>
<evidence type="ECO:0000256" key="2">
    <source>
        <dbReference type="ARBA" id="ARBA00005336"/>
    </source>
</evidence>
<feature type="domain" description="Glycoside hydrolase family 3 N-terminal" evidence="7">
    <location>
        <begin position="137"/>
        <end position="437"/>
    </location>
</feature>